<keyword evidence="2" id="KW-1185">Reference proteome</keyword>
<gene>
    <name evidence="1" type="ORF">BM10_204</name>
</gene>
<evidence type="ECO:0000313" key="1">
    <source>
        <dbReference type="EMBL" id="ALO79608.1"/>
    </source>
</evidence>
<sequence length="161" mass="18328">MTKLSVGTPTPYKDKNGRVVKIGDRVELEGMYFEVTQNDFTDEIVIDGDTGMESLQKISYMCEVISFSQFSTLPEAIDLSLSSKYKDADDVLRNIWELRNKFVAKYGKYVMHNTVYLGENLVTLLNDNHPYTNSVADVFGMRIVEVRETDHMSLGLTVTKH</sequence>
<accession>A0A0S2MUT0</accession>
<name>A0A0S2MUT0_9CAUD</name>
<dbReference type="OrthoDB" id="15734at10239"/>
<organism evidence="1 2">
    <name type="scientific">Bacillus phage BM15</name>
    <dbReference type="NCBI Taxonomy" id="1755680"/>
    <lineage>
        <taxon>Viruses</taxon>
        <taxon>Duplodnaviria</taxon>
        <taxon>Heunggongvirae</taxon>
        <taxon>Uroviricota</taxon>
        <taxon>Caudoviricetes</taxon>
        <taxon>Herelleviridae</taxon>
        <taxon>Bastillevirinae</taxon>
        <taxon>Caeruleovirus</taxon>
        <taxon>Caeruleovirus BM15</taxon>
    </lineage>
</organism>
<dbReference type="EMBL" id="KT995480">
    <property type="protein sequence ID" value="ALO79608.1"/>
    <property type="molecule type" value="Genomic_DNA"/>
</dbReference>
<proteinExistence type="predicted"/>
<evidence type="ECO:0000313" key="2">
    <source>
        <dbReference type="Proteomes" id="UP000225963"/>
    </source>
</evidence>
<dbReference type="Proteomes" id="UP000225963">
    <property type="component" value="Segment"/>
</dbReference>
<protein>
    <submittedName>
        <fullName evidence="1">Uncharacterized protein</fullName>
    </submittedName>
</protein>
<reference evidence="2" key="1">
    <citation type="submission" date="2015-11" db="EMBL/GenBank/DDBJ databases">
        <authorList>
            <person name="Sharaf A."/>
            <person name="Marie M.E."/>
            <person name="Esson H."/>
            <person name="El-Afifi I.S."/>
            <person name="Hammad M.A."/>
        </authorList>
    </citation>
    <scope>NUCLEOTIDE SEQUENCE [LARGE SCALE GENOMIC DNA]</scope>
</reference>